<dbReference type="PROSITE" id="PS51178">
    <property type="entry name" value="PASTA"/>
    <property type="match status" value="1"/>
</dbReference>
<name>A0A229P0N8_9BACL</name>
<dbReference type="SUPFAM" id="SSF56519">
    <property type="entry name" value="Penicillin binding protein dimerisation domain"/>
    <property type="match status" value="1"/>
</dbReference>
<evidence type="ECO:0000313" key="7">
    <source>
        <dbReference type="EMBL" id="OXM15677.1"/>
    </source>
</evidence>
<evidence type="ECO:0000256" key="1">
    <source>
        <dbReference type="ARBA" id="ARBA00004370"/>
    </source>
</evidence>
<dbReference type="Gene3D" id="3.30.450.330">
    <property type="match status" value="1"/>
</dbReference>
<dbReference type="OrthoDB" id="9804124at2"/>
<dbReference type="AlphaFoldDB" id="A0A229P0N8"/>
<feature type="compositionally biased region" description="Basic and acidic residues" evidence="4">
    <location>
        <begin position="736"/>
        <end position="754"/>
    </location>
</feature>
<evidence type="ECO:0000256" key="5">
    <source>
        <dbReference type="SAM" id="Phobius"/>
    </source>
</evidence>
<gene>
    <name evidence="7" type="ORF">CGZ75_02800</name>
</gene>
<evidence type="ECO:0000256" key="2">
    <source>
        <dbReference type="ARBA" id="ARBA00007171"/>
    </source>
</evidence>
<dbReference type="SUPFAM" id="SSF54184">
    <property type="entry name" value="Penicillin-binding protein 2x (pbp-2x), c-terminal domain"/>
    <property type="match status" value="2"/>
</dbReference>
<evidence type="ECO:0000313" key="8">
    <source>
        <dbReference type="Proteomes" id="UP000215145"/>
    </source>
</evidence>
<dbReference type="InterPro" id="IPR005311">
    <property type="entry name" value="PBP_dimer"/>
</dbReference>
<dbReference type="InterPro" id="IPR050515">
    <property type="entry name" value="Beta-lactam/transpept"/>
</dbReference>
<keyword evidence="3 5" id="KW-0472">Membrane</keyword>
<keyword evidence="5" id="KW-0812">Transmembrane</keyword>
<sequence length="761" mass="82484">MANNPIQSNTIKRIKMRTVVVGGVITLLFLILISRVFYVQVVQADFWLSEAKAIWKEQDTIPAERGTISDRKGNMLAMNIPAYTVVVNPKLLNELGIAEEAAKGLAELLGKSEQEVLKQTTMKNSKGEYLQYRELRPEGWNIDKAKADKVIAFRDNLKKSYEERTDIKIRNTGITLNEGSKRFYPNNSLAAHVLGYVNKEGAPVIGLEVDFNKQLEGQDGKVVYEKDGNRVQLANGNAQLVPAVDGSDIQLTLDSEIQNYLEVAMKKAYEKYEPKSITAIAADPNTMEILAMGNMPTYNPNEYSKSNVGNFFNHAIGSTYEPGSTFKIITLASAVEEGKFNPNATYKSGSIVVTGTRISDVNTAGWGTISYLEGLKRSSNVSFVKLGLEQLGKEKLVNYFENFGFGKRTGIELKNEVKGTLNINYPFEVATSTFGQGVAVTPIQQIAAVAAVANGGKLMKPHIVKSIKDPATGKVTETKPEMVRQVISAETSRKVGGYLEQVVSDKEIGSGRNAAIPGYRVAGKTGTAEKSDGVGYSKDEYVVSFIGYAPVENPKIVVYVTVDSPNNPMVSGGTVAAPVFKEIVSQSLRYMGVKPDAKAVKDGGKQGTQTVPDLKNKGIQEAQAELKSRGMASKVVGKGTKVLLQIPAAGAVLAESQQVYLLTEEQSKLTLPSLVGLSLRDALQVCSSTGKRCVTEGDGYVVKQMDAKLNGEPVVKLTLQSPSEQQAAKDAALNAEKNDDSVNEGKDKDTEKGTEQNQDTE</sequence>
<evidence type="ECO:0000259" key="6">
    <source>
        <dbReference type="PROSITE" id="PS51178"/>
    </source>
</evidence>
<protein>
    <submittedName>
        <fullName evidence="7">Stage V sporulation protein D</fullName>
    </submittedName>
</protein>
<keyword evidence="8" id="KW-1185">Reference proteome</keyword>
<dbReference type="SUPFAM" id="SSF56601">
    <property type="entry name" value="beta-lactamase/transpeptidase-like"/>
    <property type="match status" value="1"/>
</dbReference>
<dbReference type="Pfam" id="PF03717">
    <property type="entry name" value="PBP_dimer"/>
    <property type="match status" value="1"/>
</dbReference>
<dbReference type="EMBL" id="NMUQ01000001">
    <property type="protein sequence ID" value="OXM15677.1"/>
    <property type="molecule type" value="Genomic_DNA"/>
</dbReference>
<dbReference type="GO" id="GO:0005886">
    <property type="term" value="C:plasma membrane"/>
    <property type="evidence" value="ECO:0007669"/>
    <property type="project" value="TreeGrafter"/>
</dbReference>
<comment type="similarity">
    <text evidence="2">Belongs to the transpeptidase family.</text>
</comment>
<dbReference type="GO" id="GO:0008658">
    <property type="term" value="F:penicillin binding"/>
    <property type="evidence" value="ECO:0007669"/>
    <property type="project" value="InterPro"/>
</dbReference>
<organism evidence="7 8">
    <name type="scientific">Paenibacillus herberti</name>
    <dbReference type="NCBI Taxonomy" id="1619309"/>
    <lineage>
        <taxon>Bacteria</taxon>
        <taxon>Bacillati</taxon>
        <taxon>Bacillota</taxon>
        <taxon>Bacilli</taxon>
        <taxon>Bacillales</taxon>
        <taxon>Paenibacillaceae</taxon>
        <taxon>Paenibacillus</taxon>
    </lineage>
</organism>
<dbReference type="Pfam" id="PF03793">
    <property type="entry name" value="PASTA"/>
    <property type="match status" value="1"/>
</dbReference>
<comment type="subcellular location">
    <subcellularLocation>
        <location evidence="1">Membrane</location>
    </subcellularLocation>
</comment>
<dbReference type="InterPro" id="IPR036138">
    <property type="entry name" value="PBP_dimer_sf"/>
</dbReference>
<dbReference type="GO" id="GO:0071555">
    <property type="term" value="P:cell wall organization"/>
    <property type="evidence" value="ECO:0007669"/>
    <property type="project" value="TreeGrafter"/>
</dbReference>
<dbReference type="Proteomes" id="UP000215145">
    <property type="component" value="Unassembled WGS sequence"/>
</dbReference>
<dbReference type="CDD" id="cd06576">
    <property type="entry name" value="PASTA_Pbp2x-like_1"/>
    <property type="match status" value="1"/>
</dbReference>
<evidence type="ECO:0000256" key="4">
    <source>
        <dbReference type="SAM" id="MobiDB-lite"/>
    </source>
</evidence>
<dbReference type="Gene3D" id="3.90.1310.10">
    <property type="entry name" value="Penicillin-binding protein 2a (Domain 2)"/>
    <property type="match status" value="1"/>
</dbReference>
<dbReference type="InterPro" id="IPR001460">
    <property type="entry name" value="PCN-bd_Tpept"/>
</dbReference>
<feature type="region of interest" description="Disordered" evidence="4">
    <location>
        <begin position="721"/>
        <end position="761"/>
    </location>
</feature>
<evidence type="ECO:0000256" key="3">
    <source>
        <dbReference type="ARBA" id="ARBA00023136"/>
    </source>
</evidence>
<dbReference type="RefSeq" id="WP_089522770.1">
    <property type="nucleotide sequence ID" value="NZ_NMUQ01000001.1"/>
</dbReference>
<dbReference type="PANTHER" id="PTHR30627:SF1">
    <property type="entry name" value="PEPTIDOGLYCAN D,D-TRANSPEPTIDASE FTSI"/>
    <property type="match status" value="1"/>
</dbReference>
<dbReference type="Gene3D" id="3.40.710.10">
    <property type="entry name" value="DD-peptidase/beta-lactamase superfamily"/>
    <property type="match status" value="1"/>
</dbReference>
<dbReference type="InterPro" id="IPR012338">
    <property type="entry name" value="Beta-lactam/transpept-like"/>
</dbReference>
<accession>A0A229P0N8</accession>
<dbReference type="PANTHER" id="PTHR30627">
    <property type="entry name" value="PEPTIDOGLYCAN D,D-TRANSPEPTIDASE"/>
    <property type="match status" value="1"/>
</dbReference>
<feature type="domain" description="PASTA" evidence="6">
    <location>
        <begin position="607"/>
        <end position="665"/>
    </location>
</feature>
<dbReference type="Pfam" id="PF00905">
    <property type="entry name" value="Transpeptidase"/>
    <property type="match status" value="1"/>
</dbReference>
<keyword evidence="5" id="KW-1133">Transmembrane helix</keyword>
<reference evidence="7 8" key="1">
    <citation type="submission" date="2017-07" db="EMBL/GenBank/DDBJ databases">
        <title>Paenibacillus herberti R33 genome sequencing and assembly.</title>
        <authorList>
            <person name="Su W."/>
        </authorList>
    </citation>
    <scope>NUCLEOTIDE SEQUENCE [LARGE SCALE GENOMIC DNA]</scope>
    <source>
        <strain evidence="7 8">R33</strain>
    </source>
</reference>
<comment type="caution">
    <text evidence="7">The sequence shown here is derived from an EMBL/GenBank/DDBJ whole genome shotgun (WGS) entry which is preliminary data.</text>
</comment>
<proteinExistence type="inferred from homology"/>
<feature type="transmembrane region" description="Helical" evidence="5">
    <location>
        <begin position="20"/>
        <end position="38"/>
    </location>
</feature>
<dbReference type="InterPro" id="IPR005543">
    <property type="entry name" value="PASTA_dom"/>
</dbReference>